<feature type="transmembrane region" description="Helical" evidence="1">
    <location>
        <begin position="508"/>
        <end position="526"/>
    </location>
</feature>
<gene>
    <name evidence="3" type="ORF">PHYBLDRAFT_87681</name>
</gene>
<name>A0A167LE87_PHYB8</name>
<feature type="domain" description="SAC" evidence="2">
    <location>
        <begin position="57"/>
        <end position="400"/>
    </location>
</feature>
<feature type="non-terminal residue" evidence="3">
    <location>
        <position position="539"/>
    </location>
</feature>
<protein>
    <recommendedName>
        <fullName evidence="2">SAC domain-containing protein</fullName>
    </recommendedName>
</protein>
<dbReference type="InterPro" id="IPR002013">
    <property type="entry name" value="SAC_dom"/>
</dbReference>
<dbReference type="Pfam" id="PF02383">
    <property type="entry name" value="Syja_N"/>
    <property type="match status" value="1"/>
</dbReference>
<dbReference type="AlphaFoldDB" id="A0A167LE87"/>
<evidence type="ECO:0000313" key="4">
    <source>
        <dbReference type="Proteomes" id="UP000077315"/>
    </source>
</evidence>
<organism evidence="3 4">
    <name type="scientific">Phycomyces blakesleeanus (strain ATCC 8743b / DSM 1359 / FGSC 10004 / NBRC 33097 / NRRL 1555)</name>
    <dbReference type="NCBI Taxonomy" id="763407"/>
    <lineage>
        <taxon>Eukaryota</taxon>
        <taxon>Fungi</taxon>
        <taxon>Fungi incertae sedis</taxon>
        <taxon>Mucoromycota</taxon>
        <taxon>Mucoromycotina</taxon>
        <taxon>Mucoromycetes</taxon>
        <taxon>Mucorales</taxon>
        <taxon>Phycomycetaceae</taxon>
        <taxon>Phycomyces</taxon>
    </lineage>
</organism>
<dbReference type="PANTHER" id="PTHR45662">
    <property type="entry name" value="PHOSPHATIDYLINOSITIDE PHOSPHATASE SAC1"/>
    <property type="match status" value="1"/>
</dbReference>
<dbReference type="GO" id="GO:0046856">
    <property type="term" value="P:phosphatidylinositol dephosphorylation"/>
    <property type="evidence" value="ECO:0007669"/>
    <property type="project" value="TreeGrafter"/>
</dbReference>
<dbReference type="GO" id="GO:0043812">
    <property type="term" value="F:phosphatidylinositol-4-phosphate phosphatase activity"/>
    <property type="evidence" value="ECO:0007669"/>
    <property type="project" value="TreeGrafter"/>
</dbReference>
<dbReference type="STRING" id="763407.A0A167LE87"/>
<dbReference type="InParanoid" id="A0A167LE87"/>
<proteinExistence type="predicted"/>
<feature type="non-terminal residue" evidence="3">
    <location>
        <position position="1"/>
    </location>
</feature>
<dbReference type="RefSeq" id="XP_018288298.1">
    <property type="nucleotide sequence ID" value="XM_018443671.1"/>
</dbReference>
<dbReference type="FunCoup" id="A0A167LE87">
    <property type="interactions" value="1240"/>
</dbReference>
<feature type="transmembrane region" description="Helical" evidence="1">
    <location>
        <begin position="478"/>
        <end position="496"/>
    </location>
</feature>
<dbReference type="GO" id="GO:0005783">
    <property type="term" value="C:endoplasmic reticulum"/>
    <property type="evidence" value="ECO:0007669"/>
    <property type="project" value="TreeGrafter"/>
</dbReference>
<keyword evidence="1" id="KW-0472">Membrane</keyword>
<dbReference type="VEuPathDB" id="FungiDB:PHYBLDRAFT_87681"/>
<sequence>LILGEYMIVITGRARIGSLCGSDIYRATTFQILHVPHTMPALTKQQMETEQMFINLLEDHLKQNSFYFSYKYHLTLTIQQQAALGQNSRSQWEEADTRFFSNRFLMEKLINATQHKTNPQDSYLCAVVVAIVSSVIQRRQVVFGLISRRSLERDGTRYFSRGLDIKGHASNFVETEQILLCDLPQSLSTTEHPLQFSFVQTRGSMPARWGQIPNTRYTPQLWLNNDLSNLDVLDISRTHFDQQIEHYGSQVLVNLVNKKGYELPVGELYRSIVEKLANPRLFYVHFDFHHECRKMRWNRVQLLLDMLEPELRKQSYCFYDATTPVLKKRQTSVVRTNCMDCLDRTNVVQSALAHWVLDLQLREANVLQSTEVVENDEAFISIFKNVWADNADVLSIAYSGTGALKTDYTRQVDLMLLTGKRSYAGALSDLSNSILRYIKNNYMDGSRQDAIDLYLGNYRVGKGQLDINTSGKSWQIRVIPPAFFLSFATFVFALFFPSHLAIESSLLYLFLLSFCFAIVLVTWRFIQLHGSEFVNWPKL</sequence>
<evidence type="ECO:0000256" key="1">
    <source>
        <dbReference type="SAM" id="Phobius"/>
    </source>
</evidence>
<keyword evidence="1" id="KW-1133">Transmembrane helix</keyword>
<reference evidence="4" key="1">
    <citation type="submission" date="2015-06" db="EMBL/GenBank/DDBJ databases">
        <title>Expansion of signal transduction pathways in fungi by whole-genome duplication.</title>
        <authorList>
            <consortium name="DOE Joint Genome Institute"/>
            <person name="Corrochano L.M."/>
            <person name="Kuo A."/>
            <person name="Marcet-Houben M."/>
            <person name="Polaino S."/>
            <person name="Salamov A."/>
            <person name="Villalobos J.M."/>
            <person name="Alvarez M.I."/>
            <person name="Avalos J."/>
            <person name="Benito E.P."/>
            <person name="Benoit I."/>
            <person name="Burger G."/>
            <person name="Camino L.P."/>
            <person name="Canovas D."/>
            <person name="Cerda-Olmedo E."/>
            <person name="Cheng J.-F."/>
            <person name="Dominguez A."/>
            <person name="Elias M."/>
            <person name="Eslava A.P."/>
            <person name="Glaser F."/>
            <person name="Grimwood J."/>
            <person name="Gutierrez G."/>
            <person name="Heitman J."/>
            <person name="Henrissat B."/>
            <person name="Iturriaga E.A."/>
            <person name="Lang B.F."/>
            <person name="Lavin J.L."/>
            <person name="Lee S."/>
            <person name="Li W."/>
            <person name="Lindquist E."/>
            <person name="Lopez-Garcia S."/>
            <person name="Luque E.M."/>
            <person name="Marcos A.T."/>
            <person name="Martin J."/>
            <person name="McCluskey K."/>
            <person name="Medina H.R."/>
            <person name="Miralles-Duran A."/>
            <person name="Miyazaki A."/>
            <person name="Munoz-Torres E."/>
            <person name="Oguiza J.A."/>
            <person name="Ohm R."/>
            <person name="Olmedo M."/>
            <person name="Orejas M."/>
            <person name="Ortiz-Castellanos L."/>
            <person name="Pisabarro A.G."/>
            <person name="Rodriguez-Romero J."/>
            <person name="Ruiz-Herrera J."/>
            <person name="Ruiz-Vazquez R."/>
            <person name="Sanz C."/>
            <person name="Schackwitz W."/>
            <person name="Schmutz J."/>
            <person name="Shahriari M."/>
            <person name="Shelest E."/>
            <person name="Silva-Franco F."/>
            <person name="Soanes D."/>
            <person name="Syed K."/>
            <person name="Tagua V.G."/>
            <person name="Talbot N.J."/>
            <person name="Thon M."/>
            <person name="De vries R.P."/>
            <person name="Wiebenga A."/>
            <person name="Yadav J.S."/>
            <person name="Braun E.L."/>
            <person name="Baker S."/>
            <person name="Garre V."/>
            <person name="Horwitz B."/>
            <person name="Torres-Martinez S."/>
            <person name="Idnurm A."/>
            <person name="Herrera-Estrella A."/>
            <person name="Gabaldon T."/>
            <person name="Grigoriev I.V."/>
        </authorList>
    </citation>
    <scope>NUCLEOTIDE SEQUENCE [LARGE SCALE GENOMIC DNA]</scope>
    <source>
        <strain evidence="4">NRRL 1555(-)</strain>
    </source>
</reference>
<evidence type="ECO:0000313" key="3">
    <source>
        <dbReference type="EMBL" id="OAD70258.1"/>
    </source>
</evidence>
<keyword evidence="4" id="KW-1185">Reference proteome</keyword>
<dbReference type="PANTHER" id="PTHR45662:SF2">
    <property type="entry name" value="PHOSPHATIDYLINOSITOL-3-PHOSPHATASE SAC1"/>
    <property type="match status" value="1"/>
</dbReference>
<dbReference type="Proteomes" id="UP000077315">
    <property type="component" value="Unassembled WGS sequence"/>
</dbReference>
<dbReference type="GeneID" id="29004576"/>
<keyword evidence="1" id="KW-0812">Transmembrane</keyword>
<accession>A0A167LE87</accession>
<dbReference type="PROSITE" id="PS50275">
    <property type="entry name" value="SAC"/>
    <property type="match status" value="1"/>
</dbReference>
<dbReference type="OrthoDB" id="405996at2759"/>
<evidence type="ECO:0000259" key="2">
    <source>
        <dbReference type="PROSITE" id="PS50275"/>
    </source>
</evidence>
<dbReference type="EMBL" id="KV440989">
    <property type="protein sequence ID" value="OAD70258.1"/>
    <property type="molecule type" value="Genomic_DNA"/>
</dbReference>